<dbReference type="EMBL" id="BPLR01015770">
    <property type="protein sequence ID" value="GIY78575.1"/>
    <property type="molecule type" value="Genomic_DNA"/>
</dbReference>
<comment type="caution">
    <text evidence="1">The sequence shown here is derived from an EMBL/GenBank/DDBJ whole genome shotgun (WGS) entry which is preliminary data.</text>
</comment>
<organism evidence="1 2">
    <name type="scientific">Caerostris extrusa</name>
    <name type="common">Bark spider</name>
    <name type="synonym">Caerostris bankana</name>
    <dbReference type="NCBI Taxonomy" id="172846"/>
    <lineage>
        <taxon>Eukaryota</taxon>
        <taxon>Metazoa</taxon>
        <taxon>Ecdysozoa</taxon>
        <taxon>Arthropoda</taxon>
        <taxon>Chelicerata</taxon>
        <taxon>Arachnida</taxon>
        <taxon>Araneae</taxon>
        <taxon>Araneomorphae</taxon>
        <taxon>Entelegynae</taxon>
        <taxon>Araneoidea</taxon>
        <taxon>Araneidae</taxon>
        <taxon>Caerostris</taxon>
    </lineage>
</organism>
<keyword evidence="2" id="KW-1185">Reference proteome</keyword>
<dbReference type="Proteomes" id="UP001054945">
    <property type="component" value="Unassembled WGS sequence"/>
</dbReference>
<evidence type="ECO:0000313" key="2">
    <source>
        <dbReference type="Proteomes" id="UP001054945"/>
    </source>
</evidence>
<evidence type="ECO:0000313" key="1">
    <source>
        <dbReference type="EMBL" id="GIY78575.1"/>
    </source>
</evidence>
<gene>
    <name evidence="1" type="ORF">CEXT_628271</name>
</gene>
<accession>A0AAV4W942</accession>
<name>A0AAV4W942_CAEEX</name>
<reference evidence="1 2" key="1">
    <citation type="submission" date="2021-06" db="EMBL/GenBank/DDBJ databases">
        <title>Caerostris extrusa draft genome.</title>
        <authorList>
            <person name="Kono N."/>
            <person name="Arakawa K."/>
        </authorList>
    </citation>
    <scope>NUCLEOTIDE SEQUENCE [LARGE SCALE GENOMIC DNA]</scope>
</reference>
<sequence length="83" mass="9833">MLPKNHSIKGWDFHSKQDNFYLTPYLHLREPFECLTAIVLWREDCHHIPFNQSEMHDCTPITVSAKDYLEKAIPTFTLQPIHP</sequence>
<dbReference type="AlphaFoldDB" id="A0AAV4W942"/>
<protein>
    <submittedName>
        <fullName evidence="1">Uncharacterized protein</fullName>
    </submittedName>
</protein>
<proteinExistence type="predicted"/>